<dbReference type="Gene3D" id="3.30.200.20">
    <property type="entry name" value="Phosphorylase Kinase, domain 1"/>
    <property type="match status" value="1"/>
</dbReference>
<evidence type="ECO:0000256" key="8">
    <source>
        <dbReference type="SAM" id="MobiDB-lite"/>
    </source>
</evidence>
<dbReference type="InterPro" id="IPR011992">
    <property type="entry name" value="EF-hand-dom_pair"/>
</dbReference>
<keyword evidence="5 7" id="KW-0067">ATP-binding</keyword>
<dbReference type="Gene3D" id="1.10.238.10">
    <property type="entry name" value="EF-hand"/>
    <property type="match status" value="1"/>
</dbReference>
<feature type="region of interest" description="Disordered" evidence="8">
    <location>
        <begin position="221"/>
        <end position="269"/>
    </location>
</feature>
<reference evidence="12" key="1">
    <citation type="journal article" date="2019" name="Nat. Commun.">
        <title>Expansion of phycobilisome linker gene families in mesophilic red algae.</title>
        <authorList>
            <person name="Lee J."/>
            <person name="Kim D."/>
            <person name="Bhattacharya D."/>
            <person name="Yoon H.S."/>
        </authorList>
    </citation>
    <scope>NUCLEOTIDE SEQUENCE [LARGE SCALE GENOMIC DNA]</scope>
    <source>
        <strain evidence="12">CCMP 1328</strain>
    </source>
</reference>
<feature type="domain" description="Protein kinase" evidence="9">
    <location>
        <begin position="689"/>
        <end position="1040"/>
    </location>
</feature>
<dbReference type="Gene3D" id="1.10.510.10">
    <property type="entry name" value="Transferase(Phosphotransferase) domain 1"/>
    <property type="match status" value="1"/>
</dbReference>
<dbReference type="PRINTS" id="PR01415">
    <property type="entry name" value="ANKYRIN"/>
</dbReference>
<dbReference type="PANTHER" id="PTHR44329:SF298">
    <property type="entry name" value="MIXED LINEAGE KINASE DOMAIN-LIKE PROTEIN"/>
    <property type="match status" value="1"/>
</dbReference>
<evidence type="ECO:0000259" key="9">
    <source>
        <dbReference type="PROSITE" id="PS50011"/>
    </source>
</evidence>
<dbReference type="PROSITE" id="PS50297">
    <property type="entry name" value="ANK_REP_REGION"/>
    <property type="match status" value="2"/>
</dbReference>
<feature type="compositionally biased region" description="Polar residues" evidence="8">
    <location>
        <begin position="822"/>
        <end position="835"/>
    </location>
</feature>
<keyword evidence="11" id="KW-0418">Kinase</keyword>
<dbReference type="CDD" id="cd00051">
    <property type="entry name" value="EFh"/>
    <property type="match status" value="1"/>
</dbReference>
<feature type="region of interest" description="Disordered" evidence="8">
    <location>
        <begin position="822"/>
        <end position="855"/>
    </location>
</feature>
<dbReference type="Gene3D" id="1.25.40.20">
    <property type="entry name" value="Ankyrin repeat-containing domain"/>
    <property type="match status" value="2"/>
</dbReference>
<dbReference type="PROSITE" id="PS00107">
    <property type="entry name" value="PROTEIN_KINASE_ATP"/>
    <property type="match status" value="1"/>
</dbReference>
<organism evidence="11 12">
    <name type="scientific">Porphyridium purpureum</name>
    <name type="common">Red alga</name>
    <name type="synonym">Porphyridium cruentum</name>
    <dbReference type="NCBI Taxonomy" id="35688"/>
    <lineage>
        <taxon>Eukaryota</taxon>
        <taxon>Rhodophyta</taxon>
        <taxon>Bangiophyceae</taxon>
        <taxon>Porphyridiales</taxon>
        <taxon>Porphyridiaceae</taxon>
        <taxon>Porphyridium</taxon>
    </lineage>
</organism>
<protein>
    <submittedName>
        <fullName evidence="11">Putative serine/threonine-protein kinase</fullName>
    </submittedName>
</protein>
<dbReference type="Pfam" id="PF07714">
    <property type="entry name" value="PK_Tyr_Ser-Thr"/>
    <property type="match status" value="1"/>
</dbReference>
<evidence type="ECO:0000256" key="1">
    <source>
        <dbReference type="ARBA" id="ARBA00005843"/>
    </source>
</evidence>
<dbReference type="InterPro" id="IPR002048">
    <property type="entry name" value="EF_hand_dom"/>
</dbReference>
<dbReference type="CDD" id="cd13999">
    <property type="entry name" value="STKc_MAP3K-like"/>
    <property type="match status" value="1"/>
</dbReference>
<dbReference type="InterPro" id="IPR018247">
    <property type="entry name" value="EF_Hand_1_Ca_BS"/>
</dbReference>
<dbReference type="InterPro" id="IPR051681">
    <property type="entry name" value="Ser/Thr_Kinases-Pseudokinases"/>
</dbReference>
<dbReference type="PROSITE" id="PS50011">
    <property type="entry name" value="PROTEIN_KINASE_DOM"/>
    <property type="match status" value="1"/>
</dbReference>
<dbReference type="PROSITE" id="PS00018">
    <property type="entry name" value="EF_HAND_1"/>
    <property type="match status" value="1"/>
</dbReference>
<keyword evidence="12" id="KW-1185">Reference proteome</keyword>
<dbReference type="InterPro" id="IPR008271">
    <property type="entry name" value="Ser/Thr_kinase_AS"/>
</dbReference>
<dbReference type="Proteomes" id="UP000324585">
    <property type="component" value="Unassembled WGS sequence"/>
</dbReference>
<dbReference type="InterPro" id="IPR011009">
    <property type="entry name" value="Kinase-like_dom_sf"/>
</dbReference>
<feature type="region of interest" description="Disordered" evidence="8">
    <location>
        <begin position="543"/>
        <end position="585"/>
    </location>
</feature>
<dbReference type="AlphaFoldDB" id="A0A5J4Z4Q5"/>
<evidence type="ECO:0000313" key="11">
    <source>
        <dbReference type="EMBL" id="KAA8497903.1"/>
    </source>
</evidence>
<dbReference type="SUPFAM" id="SSF56112">
    <property type="entry name" value="Protein kinase-like (PK-like)"/>
    <property type="match status" value="1"/>
</dbReference>
<name>A0A5J4Z4Q5_PORPP</name>
<keyword evidence="2" id="KW-0723">Serine/threonine-protein kinase</keyword>
<dbReference type="GO" id="GO:0005509">
    <property type="term" value="F:calcium ion binding"/>
    <property type="evidence" value="ECO:0007669"/>
    <property type="project" value="InterPro"/>
</dbReference>
<dbReference type="OMA" id="RTKEHEM"/>
<dbReference type="SUPFAM" id="SSF48403">
    <property type="entry name" value="Ankyrin repeat"/>
    <property type="match status" value="1"/>
</dbReference>
<keyword evidence="11" id="KW-0808">Transferase</keyword>
<evidence type="ECO:0000256" key="3">
    <source>
        <dbReference type="ARBA" id="ARBA00022741"/>
    </source>
</evidence>
<proteinExistence type="inferred from homology"/>
<dbReference type="InterPro" id="IPR001245">
    <property type="entry name" value="Ser-Thr/Tyr_kinase_cat_dom"/>
</dbReference>
<dbReference type="Pfam" id="PF12796">
    <property type="entry name" value="Ank_2"/>
    <property type="match status" value="2"/>
</dbReference>
<evidence type="ECO:0000259" key="10">
    <source>
        <dbReference type="PROSITE" id="PS50222"/>
    </source>
</evidence>
<feature type="region of interest" description="Disordered" evidence="8">
    <location>
        <begin position="67"/>
        <end position="134"/>
    </location>
</feature>
<comment type="similarity">
    <text evidence="1">Belongs to the protein kinase superfamily. TKL Ser/Thr protein kinase family.</text>
</comment>
<dbReference type="SMART" id="SM00248">
    <property type="entry name" value="ANK"/>
    <property type="match status" value="4"/>
</dbReference>
<dbReference type="SUPFAM" id="SSF47473">
    <property type="entry name" value="EF-hand"/>
    <property type="match status" value="1"/>
</dbReference>
<dbReference type="EMBL" id="VRMN01000001">
    <property type="protein sequence ID" value="KAA8497903.1"/>
    <property type="molecule type" value="Genomic_DNA"/>
</dbReference>
<sequence length="1274" mass="138914">MEESGETLPLHASGHLVQKQLSLLEAVSVSPREQIARSASQMGALAAGEVELAASEAGHENVRMTLQSRRMHEEQPPQADMQVPPADGEQETSFPSSPVPNLSSVRNAANSPQSMRTEQSGPLSSSGQAEASPMRNTNLSAAAVPRGNLSAASRLQWDVKFSALQAPKTNGIGRSGQFCTHDSGLSQQWRHCDSTCSGETTPSSKLGGQTVLSDPAQIFGAGAPLRKSKSEARVSDSVSSARNARRGRERLPDIQLQATDSEQQKRGNVPPCFPCADERSSELTTTKAVQGRMSDDDHGISEDSGVVLVPMQLEVTELRLIQAEYQKYALDSRGLDREQFAQVVGNSWGPTYAADAETCFDLFDVDKSGYLTLREFVCGYAVLCRGSTEQRVRYLFSMFDESGDGMLHPSELFKVMSLLHKLARRVAFAQGKAVLERKFSLGSSPEHSQLVFRSDSVPDGDCIDVESAFRRVAGSRNTMQFSEFYKLCTEDLEMSSWLDELSFVADEHLKTLRRTKEHEMISLELERMGLLDPVVNVPATLQASPGLKHAQNQITSSDDERDAHTGASSGSGVGSGSASYLNGDFKPQAGGPLSANFGHLKRENSTASSASIDLDLSVPNMHYDSRDLSRNGSVAALNRSMDSTSSLTLAHHTSSSLKAPHYGPTLVVRRAMNANSITESPFAIDYDSLRLKKIIGKGSFATVWAAEWLHMPVAVKVFHDQDDDDTASLDDNHREAGSDGLADARAAERRKDARARRYASYLREIELLSQLRHPNVLLYMGACLSVDRPFCIVTELYNGGSVYDLLQEHRLKIKESLRAAVTSGSENGAQSSGASQARDHMKNNSSSSSGGGGTGTVGRRYFGPVEALNLALGVARGMLYLHSSSPVILHRDLKTSNILLDRHRSHCVICDFGLSRIGERSGQASASLSAHGATAVGTAYTMAPEIMEGNVYTPAADVYSFGIVFWEIWTCRMPFEGLKPIQLMFQVYSEDLRPDFEEEDHFHPLISELIRRCWHADQRARPTFGEILDILESERLHEEIESLSRTLKASAELVEMNGSGDLMETVTQGNVEGLRKLLNAGVPPSLPDYDRRTPLHIAAAEGRLDIAKLLVESGANVNARDRWGSSPLQDAERENRSEMIAFLKESGAVEFPSQHGMFNPTYLLSLQLMGTIHEGSIPDIESLLAMGASVTFEDYDHRTPLHVAASEGRADVVKLLIERGADISAVDRWGSTPLQDAQRVGHRQIALLIEVASDKSNLSKLGSRLPVALGSSAR</sequence>
<dbReference type="PANTHER" id="PTHR44329">
    <property type="entry name" value="SERINE/THREONINE-PROTEIN KINASE TNNI3K-RELATED"/>
    <property type="match status" value="1"/>
</dbReference>
<feature type="binding site" evidence="7">
    <location>
        <position position="716"/>
    </location>
    <ligand>
        <name>ATP</name>
        <dbReference type="ChEBI" id="CHEBI:30616"/>
    </ligand>
</feature>
<feature type="repeat" description="ANK" evidence="6">
    <location>
        <begin position="1196"/>
        <end position="1228"/>
    </location>
</feature>
<comment type="caution">
    <text evidence="11">The sequence shown here is derived from an EMBL/GenBank/DDBJ whole genome shotgun (WGS) entry which is preliminary data.</text>
</comment>
<evidence type="ECO:0000256" key="6">
    <source>
        <dbReference type="PROSITE-ProRule" id="PRU00023"/>
    </source>
</evidence>
<dbReference type="InterPro" id="IPR036770">
    <property type="entry name" value="Ankyrin_rpt-contain_sf"/>
</dbReference>
<dbReference type="OrthoDB" id="339325at2759"/>
<dbReference type="PROSITE" id="PS50222">
    <property type="entry name" value="EF_HAND_2"/>
    <property type="match status" value="2"/>
</dbReference>
<keyword evidence="6" id="KW-0040">ANK repeat</keyword>
<feature type="compositionally biased region" description="Polar residues" evidence="8">
    <location>
        <begin position="91"/>
        <end position="134"/>
    </location>
</feature>
<dbReference type="PROSITE" id="PS50088">
    <property type="entry name" value="ANK_REPEAT"/>
    <property type="match status" value="2"/>
</dbReference>
<dbReference type="PROSITE" id="PS00108">
    <property type="entry name" value="PROTEIN_KINASE_ST"/>
    <property type="match status" value="1"/>
</dbReference>
<evidence type="ECO:0000256" key="2">
    <source>
        <dbReference type="ARBA" id="ARBA00022527"/>
    </source>
</evidence>
<dbReference type="PRINTS" id="PR00450">
    <property type="entry name" value="RECOVERIN"/>
</dbReference>
<dbReference type="GO" id="GO:0004674">
    <property type="term" value="F:protein serine/threonine kinase activity"/>
    <property type="evidence" value="ECO:0007669"/>
    <property type="project" value="UniProtKB-KW"/>
</dbReference>
<feature type="domain" description="EF-hand" evidence="10">
    <location>
        <begin position="387"/>
        <end position="422"/>
    </location>
</feature>
<evidence type="ECO:0000256" key="7">
    <source>
        <dbReference type="PROSITE-ProRule" id="PRU10141"/>
    </source>
</evidence>
<feature type="domain" description="EF-hand" evidence="10">
    <location>
        <begin position="351"/>
        <end position="386"/>
    </location>
</feature>
<gene>
    <name evidence="11" type="ORF">FVE85_5488</name>
</gene>
<evidence type="ECO:0000256" key="5">
    <source>
        <dbReference type="ARBA" id="ARBA00022840"/>
    </source>
</evidence>
<feature type="repeat" description="ANK" evidence="6">
    <location>
        <begin position="1090"/>
        <end position="1122"/>
    </location>
</feature>
<evidence type="ECO:0000313" key="12">
    <source>
        <dbReference type="Proteomes" id="UP000324585"/>
    </source>
</evidence>
<dbReference type="InterPro" id="IPR000719">
    <property type="entry name" value="Prot_kinase_dom"/>
</dbReference>
<dbReference type="SMART" id="SM00054">
    <property type="entry name" value="EFh"/>
    <property type="match status" value="2"/>
</dbReference>
<dbReference type="InterPro" id="IPR017441">
    <property type="entry name" value="Protein_kinase_ATP_BS"/>
</dbReference>
<keyword evidence="4" id="KW-0106">Calcium</keyword>
<dbReference type="Pfam" id="PF13499">
    <property type="entry name" value="EF-hand_7"/>
    <property type="match status" value="1"/>
</dbReference>
<accession>A0A5J4Z4Q5</accession>
<keyword evidence="3 7" id="KW-0547">Nucleotide-binding</keyword>
<dbReference type="InterPro" id="IPR002110">
    <property type="entry name" value="Ankyrin_rpt"/>
</dbReference>
<dbReference type="SMART" id="SM00220">
    <property type="entry name" value="S_TKc"/>
    <property type="match status" value="1"/>
</dbReference>
<evidence type="ECO:0000256" key="4">
    <source>
        <dbReference type="ARBA" id="ARBA00022837"/>
    </source>
</evidence>
<dbReference type="GO" id="GO:0005524">
    <property type="term" value="F:ATP binding"/>
    <property type="evidence" value="ECO:0007669"/>
    <property type="project" value="UniProtKB-UniRule"/>
</dbReference>